<feature type="transmembrane region" description="Helical" evidence="6">
    <location>
        <begin position="134"/>
        <end position="154"/>
    </location>
</feature>
<gene>
    <name evidence="7" type="primary">mdtK</name>
    <name evidence="7" type="ORF">hbim_05632</name>
</gene>
<reference evidence="7" key="1">
    <citation type="submission" date="2023-03" db="EMBL/GenBank/DDBJ databases">
        <title>Draft genome sequence of a Mycolicibacterium mageritense strain H4_3_1 isolated from a hybrid biological-inorganic system reactor.</title>
        <authorList>
            <person name="Feng X."/>
            <person name="Kazama D."/>
            <person name="Sato K."/>
            <person name="Kobayashi H."/>
        </authorList>
    </citation>
    <scope>NUCLEOTIDE SEQUENCE</scope>
    <source>
        <strain evidence="7">H4_3_1</strain>
    </source>
</reference>
<dbReference type="PANTHER" id="PTHR43298:SF2">
    <property type="entry name" value="FMN_FAD EXPORTER YEEO-RELATED"/>
    <property type="match status" value="1"/>
</dbReference>
<evidence type="ECO:0000313" key="8">
    <source>
        <dbReference type="Proteomes" id="UP001241092"/>
    </source>
</evidence>
<comment type="function">
    <text evidence="1">Multidrug efflux pump.</text>
</comment>
<protein>
    <recommendedName>
        <fullName evidence="3">Probable multidrug resistance protein NorM</fullName>
    </recommendedName>
    <alternativeName>
        <fullName evidence="5">Multidrug-efflux transporter</fullName>
    </alternativeName>
</protein>
<dbReference type="InterPro" id="IPR050222">
    <property type="entry name" value="MATE_MdtK"/>
</dbReference>
<organism evidence="7 8">
    <name type="scientific">Mycolicibacterium mageritense</name>
    <name type="common">Mycobacterium mageritense</name>
    <dbReference type="NCBI Taxonomy" id="53462"/>
    <lineage>
        <taxon>Bacteria</taxon>
        <taxon>Bacillati</taxon>
        <taxon>Actinomycetota</taxon>
        <taxon>Actinomycetes</taxon>
        <taxon>Mycobacteriales</taxon>
        <taxon>Mycobacteriaceae</taxon>
        <taxon>Mycolicibacterium</taxon>
    </lineage>
</organism>
<feature type="transmembrane region" description="Helical" evidence="6">
    <location>
        <begin position="100"/>
        <end position="122"/>
    </location>
</feature>
<feature type="transmembrane region" description="Helical" evidence="6">
    <location>
        <begin position="396"/>
        <end position="417"/>
    </location>
</feature>
<dbReference type="GO" id="GO:0015297">
    <property type="term" value="F:antiporter activity"/>
    <property type="evidence" value="ECO:0007669"/>
    <property type="project" value="InterPro"/>
</dbReference>
<evidence type="ECO:0000256" key="3">
    <source>
        <dbReference type="ARBA" id="ARBA00020268"/>
    </source>
</evidence>
<feature type="transmembrane region" description="Helical" evidence="6">
    <location>
        <begin position="32"/>
        <end position="53"/>
    </location>
</feature>
<keyword evidence="6" id="KW-1133">Transmembrane helix</keyword>
<accession>A0AAI8XR18</accession>
<evidence type="ECO:0000256" key="5">
    <source>
        <dbReference type="ARBA" id="ARBA00031636"/>
    </source>
</evidence>
<dbReference type="EMBL" id="AP027452">
    <property type="protein sequence ID" value="BDY31676.1"/>
    <property type="molecule type" value="Genomic_DNA"/>
</dbReference>
<sequence length="454" mass="46833">MTAAATGRELTRLAGPIALTQLAQVALTTSDLVMMGPLGVAALAAGGLSITLFNQLRTMGVGLLTSVGNLVSSAAGRAERQQATGEAAVADVRDLVRAGLLVATAAGTVGGLVLVGLGYVLRWFGQDAAVLDDTLPMLVALAPGLVPCLWFQVIRQFTVGMRKPKALLLITLASVVVNIVLNAAFAYGPGPLPELGLPGIGFATSVVYLLTFVAFAAMVRSDPELSPYFSIAMHRAPAAAVRRILRLGFPIAGTYGSEAGLFSVTAIVIGTFGAPALAAHAVVNQLSYIVFQVSVGISHAASILVSRLVELGETARTRMVAWLAYGQGACVAGVVALVYATIPESLLGLFMDTGDRSAVGVALALLVVAAFQQFVDSAQNIGIGLLRGLHDTSSSLWITLLGYWAVGLPVGLLLAYVADLKTVGMWLGLSAGLTTAAGLLLLTFRRRLADAIAV</sequence>
<evidence type="ECO:0000256" key="6">
    <source>
        <dbReference type="SAM" id="Phobius"/>
    </source>
</evidence>
<keyword evidence="6" id="KW-0812">Transmembrane</keyword>
<feature type="transmembrane region" description="Helical" evidence="6">
    <location>
        <begin position="321"/>
        <end position="342"/>
    </location>
</feature>
<comment type="similarity">
    <text evidence="2">Belongs to the multi antimicrobial extrusion (MATE) (TC 2.A.66.1) family.</text>
</comment>
<feature type="transmembrane region" description="Helical" evidence="6">
    <location>
        <begin position="259"/>
        <end position="283"/>
    </location>
</feature>
<dbReference type="NCBIfam" id="TIGR00797">
    <property type="entry name" value="matE"/>
    <property type="match status" value="1"/>
</dbReference>
<name>A0AAI8XR18_MYCME</name>
<evidence type="ECO:0000256" key="1">
    <source>
        <dbReference type="ARBA" id="ARBA00003408"/>
    </source>
</evidence>
<evidence type="ECO:0000256" key="4">
    <source>
        <dbReference type="ARBA" id="ARBA00022448"/>
    </source>
</evidence>
<dbReference type="RefSeq" id="WP_286211947.1">
    <property type="nucleotide sequence ID" value="NZ_AP027452.1"/>
</dbReference>
<feature type="transmembrane region" description="Helical" evidence="6">
    <location>
        <begin position="357"/>
        <end position="375"/>
    </location>
</feature>
<dbReference type="Proteomes" id="UP001241092">
    <property type="component" value="Chromosome"/>
</dbReference>
<keyword evidence="4" id="KW-0813">Transport</keyword>
<feature type="transmembrane region" description="Helical" evidence="6">
    <location>
        <begin position="423"/>
        <end position="444"/>
    </location>
</feature>
<feature type="transmembrane region" description="Helical" evidence="6">
    <location>
        <begin position="199"/>
        <end position="219"/>
    </location>
</feature>
<dbReference type="GO" id="GO:0042910">
    <property type="term" value="F:xenobiotic transmembrane transporter activity"/>
    <property type="evidence" value="ECO:0007669"/>
    <property type="project" value="InterPro"/>
</dbReference>
<dbReference type="GO" id="GO:0005886">
    <property type="term" value="C:plasma membrane"/>
    <property type="evidence" value="ECO:0007669"/>
    <property type="project" value="TreeGrafter"/>
</dbReference>
<dbReference type="Pfam" id="PF01554">
    <property type="entry name" value="MatE"/>
    <property type="match status" value="2"/>
</dbReference>
<feature type="transmembrane region" description="Helical" evidence="6">
    <location>
        <begin position="289"/>
        <end position="309"/>
    </location>
</feature>
<evidence type="ECO:0000313" key="7">
    <source>
        <dbReference type="EMBL" id="BDY31676.1"/>
    </source>
</evidence>
<dbReference type="AlphaFoldDB" id="A0AAI8XR18"/>
<dbReference type="PANTHER" id="PTHR43298">
    <property type="entry name" value="MULTIDRUG RESISTANCE PROTEIN NORM-RELATED"/>
    <property type="match status" value="1"/>
</dbReference>
<feature type="transmembrane region" description="Helical" evidence="6">
    <location>
        <begin position="166"/>
        <end position="187"/>
    </location>
</feature>
<keyword evidence="6" id="KW-0472">Membrane</keyword>
<dbReference type="CDD" id="cd13131">
    <property type="entry name" value="MATE_NorM_like"/>
    <property type="match status" value="1"/>
</dbReference>
<proteinExistence type="inferred from homology"/>
<dbReference type="InterPro" id="IPR002528">
    <property type="entry name" value="MATE_fam"/>
</dbReference>
<evidence type="ECO:0000256" key="2">
    <source>
        <dbReference type="ARBA" id="ARBA00010199"/>
    </source>
</evidence>